<reference evidence="1" key="1">
    <citation type="submission" date="2023-08" db="EMBL/GenBank/DDBJ databases">
        <title>Black Yeasts Isolated from many extreme environments.</title>
        <authorList>
            <person name="Coleine C."/>
            <person name="Stajich J.E."/>
            <person name="Selbmann L."/>
        </authorList>
    </citation>
    <scope>NUCLEOTIDE SEQUENCE</scope>
    <source>
        <strain evidence="1">CCFEE 5810</strain>
    </source>
</reference>
<comment type="caution">
    <text evidence="1">The sequence shown here is derived from an EMBL/GenBank/DDBJ whole genome shotgun (WGS) entry which is preliminary data.</text>
</comment>
<evidence type="ECO:0000313" key="1">
    <source>
        <dbReference type="EMBL" id="KAK5691446.1"/>
    </source>
</evidence>
<dbReference type="Proteomes" id="UP001310594">
    <property type="component" value="Unassembled WGS sequence"/>
</dbReference>
<dbReference type="AlphaFoldDB" id="A0AAN7VYL0"/>
<sequence>MGSFLKSVMGESFPSETQSPLPKLWAVIENGSADLDTPDQYIERCIKDIHSLPVSLRLQGLRHTLKDIKCMAKLPGGLSRATKHIINIISKQNGFVDAKHRNMPTRVSTTFDVLDETLSRIVAAQWVTLSDLKSANVEQTPEEMLSSLEHINIKLGRGDFGGHDEFQESVSILRCCSCRRLEHTKVMVAVGHVFPPELVDLIWEEVCLGSEAMDFLRGPIVAGWARG</sequence>
<name>A0AAN7VYL0_9PEZI</name>
<proteinExistence type="predicted"/>
<evidence type="ECO:0000313" key="2">
    <source>
        <dbReference type="Proteomes" id="UP001310594"/>
    </source>
</evidence>
<accession>A0AAN7VYL0</accession>
<organism evidence="1 2">
    <name type="scientific">Elasticomyces elasticus</name>
    <dbReference type="NCBI Taxonomy" id="574655"/>
    <lineage>
        <taxon>Eukaryota</taxon>
        <taxon>Fungi</taxon>
        <taxon>Dikarya</taxon>
        <taxon>Ascomycota</taxon>
        <taxon>Pezizomycotina</taxon>
        <taxon>Dothideomycetes</taxon>
        <taxon>Dothideomycetidae</taxon>
        <taxon>Mycosphaerellales</taxon>
        <taxon>Teratosphaeriaceae</taxon>
        <taxon>Elasticomyces</taxon>
    </lineage>
</organism>
<dbReference type="EMBL" id="JAVRQU010000021">
    <property type="protein sequence ID" value="KAK5691446.1"/>
    <property type="molecule type" value="Genomic_DNA"/>
</dbReference>
<protein>
    <submittedName>
        <fullName evidence="1">Uncharacterized protein</fullName>
    </submittedName>
</protein>
<gene>
    <name evidence="1" type="ORF">LTR97_011439</name>
</gene>